<dbReference type="InterPro" id="IPR008927">
    <property type="entry name" value="6-PGluconate_DH-like_C_sf"/>
</dbReference>
<evidence type="ECO:0000259" key="4">
    <source>
        <dbReference type="Pfam" id="PF03446"/>
    </source>
</evidence>
<dbReference type="Pfam" id="PF03446">
    <property type="entry name" value="NAD_binding_2"/>
    <property type="match status" value="1"/>
</dbReference>
<evidence type="ECO:0000256" key="3">
    <source>
        <dbReference type="PIRSR" id="PIRSR000103-1"/>
    </source>
</evidence>
<dbReference type="InterPro" id="IPR015815">
    <property type="entry name" value="HIBADH-related"/>
</dbReference>
<dbReference type="SUPFAM" id="SSF48179">
    <property type="entry name" value="6-phosphogluconate dehydrogenase C-terminal domain-like"/>
    <property type="match status" value="1"/>
</dbReference>
<keyword evidence="1" id="KW-0560">Oxidoreductase</keyword>
<keyword evidence="7" id="KW-1185">Reference proteome</keyword>
<name>A0A1Y6CTJ0_9PROT</name>
<dbReference type="Pfam" id="PF14833">
    <property type="entry name" value="NAD_binding_11"/>
    <property type="match status" value="1"/>
</dbReference>
<organism evidence="6 7">
    <name type="scientific">Tistlia consotensis USBA 355</name>
    <dbReference type="NCBI Taxonomy" id="560819"/>
    <lineage>
        <taxon>Bacteria</taxon>
        <taxon>Pseudomonadati</taxon>
        <taxon>Pseudomonadota</taxon>
        <taxon>Alphaproteobacteria</taxon>
        <taxon>Rhodospirillales</taxon>
        <taxon>Rhodovibrionaceae</taxon>
        <taxon>Tistlia</taxon>
    </lineage>
</organism>
<gene>
    <name evidence="6" type="ORF">SAMN05428998_13613</name>
</gene>
<evidence type="ECO:0000259" key="5">
    <source>
        <dbReference type="Pfam" id="PF14833"/>
    </source>
</evidence>
<dbReference type="GO" id="GO:0051287">
    <property type="term" value="F:NAD binding"/>
    <property type="evidence" value="ECO:0007669"/>
    <property type="project" value="InterPro"/>
</dbReference>
<dbReference type="InterPro" id="IPR036291">
    <property type="entry name" value="NAD(P)-bd_dom_sf"/>
</dbReference>
<protein>
    <submittedName>
        <fullName evidence="6">3-hydroxyisobutyrate dehydrogenase</fullName>
    </submittedName>
</protein>
<feature type="domain" description="3-hydroxyisobutyrate dehydrogenase-like NAD-binding" evidence="5">
    <location>
        <begin position="161"/>
        <end position="281"/>
    </location>
</feature>
<dbReference type="PANTHER" id="PTHR43060">
    <property type="entry name" value="3-HYDROXYISOBUTYRATE DEHYDROGENASE-LIKE 1, MITOCHONDRIAL-RELATED"/>
    <property type="match status" value="1"/>
</dbReference>
<sequence>MHYAFVGLGNLGRHLAGSLVKAGFTVTVSDLDKARAESLLAAGARWADDPKSAAAAADAAITCLPSPAASAAVAPQLFEALAPGATWIEMSTNDHREIARLAELAASKDIATLEAPVTGGVHRAASGEITVLAGGPEAIFEKHRPALEAMGGEVIHMGPLGSAALIKVITNMLAFIHLIADGEALMLAKKGGLDLGKAWKAIKASSGSSFVHETEGQLILNGSYDVGFTMDLACKDLGFAAGYGRALGVPLELAGLTEQTFVRARAQYGGQAQSTQVVKLLEDALGTDLRAPGFPEKLTE</sequence>
<dbReference type="STRING" id="560819.SAMN05428998_13613"/>
<evidence type="ECO:0000313" key="7">
    <source>
        <dbReference type="Proteomes" id="UP000192917"/>
    </source>
</evidence>
<keyword evidence="2" id="KW-0520">NAD</keyword>
<dbReference type="GO" id="GO:0050661">
    <property type="term" value="F:NADP binding"/>
    <property type="evidence" value="ECO:0007669"/>
    <property type="project" value="InterPro"/>
</dbReference>
<evidence type="ECO:0000256" key="2">
    <source>
        <dbReference type="ARBA" id="ARBA00023027"/>
    </source>
</evidence>
<dbReference type="EMBL" id="FWZX01000036">
    <property type="protein sequence ID" value="SMF76977.1"/>
    <property type="molecule type" value="Genomic_DNA"/>
</dbReference>
<evidence type="ECO:0000256" key="1">
    <source>
        <dbReference type="ARBA" id="ARBA00023002"/>
    </source>
</evidence>
<dbReference type="RefSeq" id="WP_085125982.1">
    <property type="nucleotide sequence ID" value="NZ_FWZX01000036.1"/>
</dbReference>
<dbReference type="InterPro" id="IPR006115">
    <property type="entry name" value="6PGDH_NADP-bd"/>
</dbReference>
<feature type="domain" description="6-phosphogluconate dehydrogenase NADP-binding" evidence="4">
    <location>
        <begin position="3"/>
        <end position="158"/>
    </location>
</feature>
<dbReference type="PANTHER" id="PTHR43060:SF15">
    <property type="entry name" value="3-HYDROXYISOBUTYRATE DEHYDROGENASE-LIKE 1, MITOCHONDRIAL-RELATED"/>
    <property type="match status" value="1"/>
</dbReference>
<dbReference type="GO" id="GO:0016491">
    <property type="term" value="F:oxidoreductase activity"/>
    <property type="evidence" value="ECO:0007669"/>
    <property type="project" value="UniProtKB-KW"/>
</dbReference>
<accession>A0A1Y6CTJ0</accession>
<dbReference type="Gene3D" id="3.40.50.720">
    <property type="entry name" value="NAD(P)-binding Rossmann-like Domain"/>
    <property type="match status" value="1"/>
</dbReference>
<feature type="active site" evidence="3">
    <location>
        <position position="167"/>
    </location>
</feature>
<dbReference type="SUPFAM" id="SSF51735">
    <property type="entry name" value="NAD(P)-binding Rossmann-fold domains"/>
    <property type="match status" value="1"/>
</dbReference>
<dbReference type="InterPro" id="IPR029154">
    <property type="entry name" value="HIBADH-like_NADP-bd"/>
</dbReference>
<dbReference type="PIRSF" id="PIRSF000103">
    <property type="entry name" value="HIBADH"/>
    <property type="match status" value="1"/>
</dbReference>
<evidence type="ECO:0000313" key="6">
    <source>
        <dbReference type="EMBL" id="SMF76977.1"/>
    </source>
</evidence>
<dbReference type="AlphaFoldDB" id="A0A1Y6CTJ0"/>
<dbReference type="InterPro" id="IPR013328">
    <property type="entry name" value="6PGD_dom2"/>
</dbReference>
<dbReference type="Proteomes" id="UP000192917">
    <property type="component" value="Unassembled WGS sequence"/>
</dbReference>
<dbReference type="Gene3D" id="1.10.1040.10">
    <property type="entry name" value="N-(1-d-carboxylethyl)-l-norvaline Dehydrogenase, domain 2"/>
    <property type="match status" value="1"/>
</dbReference>
<reference evidence="6 7" key="1">
    <citation type="submission" date="2017-04" db="EMBL/GenBank/DDBJ databases">
        <authorList>
            <person name="Afonso C.L."/>
            <person name="Miller P.J."/>
            <person name="Scott M.A."/>
            <person name="Spackman E."/>
            <person name="Goraichik I."/>
            <person name="Dimitrov K.M."/>
            <person name="Suarez D.L."/>
            <person name="Swayne D.E."/>
        </authorList>
    </citation>
    <scope>NUCLEOTIDE SEQUENCE [LARGE SCALE GENOMIC DNA]</scope>
    <source>
        <strain evidence="6 7">USBA 355</strain>
    </source>
</reference>
<proteinExistence type="predicted"/>